<organism evidence="1">
    <name type="scientific">uncultured Ramlibacter sp</name>
    <dbReference type="NCBI Taxonomy" id="260755"/>
    <lineage>
        <taxon>Bacteria</taxon>
        <taxon>Pseudomonadati</taxon>
        <taxon>Pseudomonadota</taxon>
        <taxon>Betaproteobacteria</taxon>
        <taxon>Burkholderiales</taxon>
        <taxon>Comamonadaceae</taxon>
        <taxon>Ramlibacter</taxon>
        <taxon>environmental samples</taxon>
    </lineage>
</organism>
<sequence length="100" mass="11079">TPPPSTTRPPTATNSALMESWRLTRSTTSWPARGCSRTPRCCRTTRARAWVPGLRSSRWTTSVPAVSMRFRCASSLPATCASTRSTWTWWKRSTGAPSTC</sequence>
<evidence type="ECO:0000313" key="1">
    <source>
        <dbReference type="EMBL" id="CAA9425351.1"/>
    </source>
</evidence>
<dbReference type="AlphaFoldDB" id="A0A6J4PU09"/>
<protein>
    <submittedName>
        <fullName evidence="1">Uncharacterized protein</fullName>
    </submittedName>
</protein>
<feature type="non-terminal residue" evidence="1">
    <location>
        <position position="100"/>
    </location>
</feature>
<gene>
    <name evidence="1" type="ORF">AVDCRST_MAG51-2307</name>
</gene>
<reference evidence="1" key="1">
    <citation type="submission" date="2020-02" db="EMBL/GenBank/DDBJ databases">
        <authorList>
            <person name="Meier V. D."/>
        </authorList>
    </citation>
    <scope>NUCLEOTIDE SEQUENCE</scope>
    <source>
        <strain evidence="1">AVDCRST_MAG51</strain>
    </source>
</reference>
<name>A0A6J4PU09_9BURK</name>
<proteinExistence type="predicted"/>
<accession>A0A6J4PU09</accession>
<feature type="non-terminal residue" evidence="1">
    <location>
        <position position="1"/>
    </location>
</feature>
<dbReference type="EMBL" id="CADCUX010000486">
    <property type="protein sequence ID" value="CAA9425351.1"/>
    <property type="molecule type" value="Genomic_DNA"/>
</dbReference>